<sequence>MLLSKFEILSPKSSIPPDLIDKNIKKLSKYQKR</sequence>
<reference evidence="1" key="1">
    <citation type="submission" date="2018-02" db="EMBL/GenBank/DDBJ databases">
        <title>Rhizophora mucronata_Transcriptome.</title>
        <authorList>
            <person name="Meera S.P."/>
            <person name="Sreeshan A."/>
            <person name="Augustine A."/>
        </authorList>
    </citation>
    <scope>NUCLEOTIDE SEQUENCE</scope>
    <source>
        <tissue evidence="1">Leaf</tissue>
    </source>
</reference>
<organism evidence="1">
    <name type="scientific">Rhizophora mucronata</name>
    <name type="common">Asiatic mangrove</name>
    <dbReference type="NCBI Taxonomy" id="61149"/>
    <lineage>
        <taxon>Eukaryota</taxon>
        <taxon>Viridiplantae</taxon>
        <taxon>Streptophyta</taxon>
        <taxon>Embryophyta</taxon>
        <taxon>Tracheophyta</taxon>
        <taxon>Spermatophyta</taxon>
        <taxon>Magnoliopsida</taxon>
        <taxon>eudicotyledons</taxon>
        <taxon>Gunneridae</taxon>
        <taxon>Pentapetalae</taxon>
        <taxon>rosids</taxon>
        <taxon>fabids</taxon>
        <taxon>Malpighiales</taxon>
        <taxon>Rhizophoraceae</taxon>
        <taxon>Rhizophora</taxon>
    </lineage>
</organism>
<proteinExistence type="predicted"/>
<protein>
    <submittedName>
        <fullName evidence="1">Uncharacterized protein</fullName>
    </submittedName>
</protein>
<dbReference type="AlphaFoldDB" id="A0A2P2R417"/>
<dbReference type="EMBL" id="GGEC01093471">
    <property type="protein sequence ID" value="MBX73955.1"/>
    <property type="molecule type" value="Transcribed_RNA"/>
</dbReference>
<name>A0A2P2R417_RHIMU</name>
<evidence type="ECO:0000313" key="1">
    <source>
        <dbReference type="EMBL" id="MBX73955.1"/>
    </source>
</evidence>
<accession>A0A2P2R417</accession>